<dbReference type="RefSeq" id="WP_379864430.1">
    <property type="nucleotide sequence ID" value="NZ_JBHTBW010000020.1"/>
</dbReference>
<proteinExistence type="predicted"/>
<evidence type="ECO:0008006" key="3">
    <source>
        <dbReference type="Google" id="ProtNLM"/>
    </source>
</evidence>
<dbReference type="EMBL" id="JBHTBW010000020">
    <property type="protein sequence ID" value="MFC7441138.1"/>
    <property type="molecule type" value="Genomic_DNA"/>
</dbReference>
<comment type="caution">
    <text evidence="1">The sequence shown here is derived from an EMBL/GenBank/DDBJ whole genome shotgun (WGS) entry which is preliminary data.</text>
</comment>
<protein>
    <recommendedName>
        <fullName evidence="3">S9 family peptidase</fullName>
    </recommendedName>
</protein>
<dbReference type="InterPro" id="IPR015943">
    <property type="entry name" value="WD40/YVTN_repeat-like_dom_sf"/>
</dbReference>
<accession>A0ABW2RJJ7</accession>
<dbReference type="Proteomes" id="UP001596500">
    <property type="component" value="Unassembled WGS sequence"/>
</dbReference>
<sequence length="160" mass="18405">MKNNDTEKRLSSPSGLEPGEWCEDYLIPRRVRLHPLKDELFVAEESGKLVRWRYTPALTFVDGLETADIEDLVFSPDGQWFAVSARSLRSIDIRNAEDLSRLRQMQNALTNGEYMFSMCLDQDGSWLVIDSCRKPGELDEEEGLAWIHLQMGEAHARTWS</sequence>
<organism evidence="1 2">
    <name type="scientific">Laceyella putida</name>
    <dbReference type="NCBI Taxonomy" id="110101"/>
    <lineage>
        <taxon>Bacteria</taxon>
        <taxon>Bacillati</taxon>
        <taxon>Bacillota</taxon>
        <taxon>Bacilli</taxon>
        <taxon>Bacillales</taxon>
        <taxon>Thermoactinomycetaceae</taxon>
        <taxon>Laceyella</taxon>
    </lineage>
</organism>
<reference evidence="2" key="1">
    <citation type="journal article" date="2019" name="Int. J. Syst. Evol. Microbiol.">
        <title>The Global Catalogue of Microorganisms (GCM) 10K type strain sequencing project: providing services to taxonomists for standard genome sequencing and annotation.</title>
        <authorList>
            <consortium name="The Broad Institute Genomics Platform"/>
            <consortium name="The Broad Institute Genome Sequencing Center for Infectious Disease"/>
            <person name="Wu L."/>
            <person name="Ma J."/>
        </authorList>
    </citation>
    <scope>NUCLEOTIDE SEQUENCE [LARGE SCALE GENOMIC DNA]</scope>
    <source>
        <strain evidence="2">CGMCC 1.12942</strain>
    </source>
</reference>
<dbReference type="Gene3D" id="2.130.10.10">
    <property type="entry name" value="YVTN repeat-like/Quinoprotein amine dehydrogenase"/>
    <property type="match status" value="1"/>
</dbReference>
<name>A0ABW2RJJ7_9BACL</name>
<keyword evidence="2" id="KW-1185">Reference proteome</keyword>
<dbReference type="SUPFAM" id="SSF63829">
    <property type="entry name" value="Calcium-dependent phosphotriesterase"/>
    <property type="match status" value="1"/>
</dbReference>
<evidence type="ECO:0000313" key="2">
    <source>
        <dbReference type="Proteomes" id="UP001596500"/>
    </source>
</evidence>
<gene>
    <name evidence="1" type="ORF">ACFQNG_08215</name>
</gene>
<evidence type="ECO:0000313" key="1">
    <source>
        <dbReference type="EMBL" id="MFC7441138.1"/>
    </source>
</evidence>